<name>A0A089ZDB5_METFO</name>
<feature type="domain" description="Polymerase nucleotidyl transferase" evidence="4">
    <location>
        <begin position="16"/>
        <end position="77"/>
    </location>
</feature>
<keyword evidence="5" id="KW-0808">Transferase</keyword>
<dbReference type="Gene3D" id="3.30.460.10">
    <property type="entry name" value="Beta Polymerase, domain 2"/>
    <property type="match status" value="1"/>
</dbReference>
<dbReference type="KEGG" id="mfi:DSM1535_1857"/>
<keyword evidence="10" id="KW-1185">Reference proteome</keyword>
<organism evidence="5 9">
    <name type="scientific">Methanobacterium formicicum</name>
    <dbReference type="NCBI Taxonomy" id="2162"/>
    <lineage>
        <taxon>Archaea</taxon>
        <taxon>Methanobacteriati</taxon>
        <taxon>Methanobacteriota</taxon>
        <taxon>Methanomada group</taxon>
        <taxon>Methanobacteria</taxon>
        <taxon>Methanobacteriales</taxon>
        <taxon>Methanobacteriaceae</taxon>
        <taxon>Methanobacterium</taxon>
    </lineage>
</organism>
<evidence type="ECO:0000256" key="2">
    <source>
        <dbReference type="ARBA" id="ARBA00047518"/>
    </source>
</evidence>
<evidence type="ECO:0000313" key="7">
    <source>
        <dbReference type="EMBL" id="CEL24778.1"/>
    </source>
</evidence>
<dbReference type="CDD" id="cd05403">
    <property type="entry name" value="NT_KNTase_like"/>
    <property type="match status" value="1"/>
</dbReference>
<evidence type="ECO:0000313" key="5">
    <source>
        <dbReference type="EMBL" id="AIS31992.1"/>
    </source>
</evidence>
<dbReference type="Proteomes" id="UP000029661">
    <property type="component" value="Chromosome"/>
</dbReference>
<sequence>MVNSRSKGEIKALTSDLKKVLKELYGDRLVEIILYGSFARGEANADSDIDIAIVLKGSVDKFQELDRLHEETYHLALKYGELISFYPISQEDLKDTEWPLHYYIQKDGVKV</sequence>
<dbReference type="PATRIC" id="fig|2162.10.peg.1191"/>
<evidence type="ECO:0000259" key="4">
    <source>
        <dbReference type="Pfam" id="PF01909"/>
    </source>
</evidence>
<evidence type="ECO:0000256" key="1">
    <source>
        <dbReference type="ARBA" id="ARBA00034531"/>
    </source>
</evidence>
<dbReference type="Proteomes" id="UP000606900">
    <property type="component" value="Unassembled WGS sequence"/>
</dbReference>
<proteinExistence type="predicted"/>
<dbReference type="SUPFAM" id="SSF81301">
    <property type="entry name" value="Nucleotidyltransferase"/>
    <property type="match status" value="1"/>
</dbReference>
<comment type="catalytic activity">
    <reaction evidence="2">
        <text>O-(5'-adenylyl)-L-tyrosyl-[protein] + ATP = O-[5'-(adenylyl-(5'-&gt;3')-adenylyl)]-L-tyrosyl-[protein] + diphosphate</text>
        <dbReference type="Rhea" id="RHEA:66528"/>
        <dbReference type="Rhea" id="RHEA-COMP:13846"/>
        <dbReference type="Rhea" id="RHEA-COMP:17046"/>
        <dbReference type="ChEBI" id="CHEBI:30616"/>
        <dbReference type="ChEBI" id="CHEBI:33019"/>
        <dbReference type="ChEBI" id="CHEBI:83624"/>
        <dbReference type="ChEBI" id="CHEBI:167160"/>
    </reaction>
</comment>
<dbReference type="EMBL" id="LN515531">
    <property type="protein sequence ID" value="CEA14182.1"/>
    <property type="molecule type" value="Genomic_DNA"/>
</dbReference>
<dbReference type="PANTHER" id="PTHR33933:SF1">
    <property type="entry name" value="PROTEIN ADENYLYLTRANSFERASE MNTA-RELATED"/>
    <property type="match status" value="1"/>
</dbReference>
<comment type="catalytic activity">
    <reaction evidence="3">
        <text>L-tyrosyl-[protein] + ATP = O-(5'-adenylyl)-L-tyrosyl-[protein] + diphosphate</text>
        <dbReference type="Rhea" id="RHEA:54288"/>
        <dbReference type="Rhea" id="RHEA-COMP:10136"/>
        <dbReference type="Rhea" id="RHEA-COMP:13846"/>
        <dbReference type="ChEBI" id="CHEBI:30616"/>
        <dbReference type="ChEBI" id="CHEBI:33019"/>
        <dbReference type="ChEBI" id="CHEBI:46858"/>
        <dbReference type="ChEBI" id="CHEBI:83624"/>
        <dbReference type="EC" id="2.7.7.108"/>
    </reaction>
</comment>
<gene>
    <name evidence="5" type="ORF">BRM9_1177</name>
    <name evidence="6" type="ORF">DSM1535_1857</name>
    <name evidence="8" type="ORF">ISP06_10695</name>
    <name evidence="7" type="ORF">MB9_1140</name>
</gene>
<dbReference type="Proteomes" id="UP000062768">
    <property type="component" value="Chromosome I"/>
</dbReference>
<dbReference type="OrthoDB" id="77708at2157"/>
<evidence type="ECO:0000313" key="8">
    <source>
        <dbReference type="EMBL" id="MBF4475916.1"/>
    </source>
</evidence>
<dbReference type="GO" id="GO:0070733">
    <property type="term" value="F:AMPylase activity"/>
    <property type="evidence" value="ECO:0007669"/>
    <property type="project" value="UniProtKB-EC"/>
</dbReference>
<reference evidence="7" key="2">
    <citation type="submission" date="2014-09" db="EMBL/GenBank/DDBJ databases">
        <authorList>
            <person name="Bishop-Lilly K.A."/>
            <person name="Broomall S.M."/>
            <person name="Chain P.S."/>
            <person name="Chertkov O."/>
            <person name="Coyne S.R."/>
            <person name="Daligault H.E."/>
            <person name="Davenport K.W."/>
            <person name="Erkkila T."/>
            <person name="Frey K.G."/>
            <person name="Gibbons H.S."/>
            <person name="Gu W."/>
            <person name="Jaissle J."/>
            <person name="Johnson S.L."/>
            <person name="Koroleva G.I."/>
            <person name="Ladner J.T."/>
            <person name="Lo C.-C."/>
            <person name="Minogue T.D."/>
            <person name="Munk C."/>
            <person name="Palacios G.F."/>
            <person name="Redden C.L."/>
            <person name="Rosenzweig C.N."/>
            <person name="Scholz M.B."/>
            <person name="Teshima H."/>
            <person name="Xu Y."/>
        </authorList>
    </citation>
    <scope>NUCLEOTIDE SEQUENCE</scope>
    <source>
        <strain evidence="7">Mb9</strain>
    </source>
</reference>
<dbReference type="EMBL" id="LN734822">
    <property type="protein sequence ID" value="CEL24778.1"/>
    <property type="molecule type" value="Genomic_DNA"/>
</dbReference>
<dbReference type="KEGG" id="mfc:BRM9_1177"/>
<dbReference type="InterPro" id="IPR002934">
    <property type="entry name" value="Polymerase_NTP_transf_dom"/>
</dbReference>
<evidence type="ECO:0000256" key="3">
    <source>
        <dbReference type="ARBA" id="ARBA00048696"/>
    </source>
</evidence>
<dbReference type="Pfam" id="PF01909">
    <property type="entry name" value="NTP_transf_2"/>
    <property type="match status" value="1"/>
</dbReference>
<evidence type="ECO:0000313" key="10">
    <source>
        <dbReference type="Proteomes" id="UP000062768"/>
    </source>
</evidence>
<dbReference type="STRING" id="2162.BRM9_1177"/>
<dbReference type="PANTHER" id="PTHR33933">
    <property type="entry name" value="NUCLEOTIDYLTRANSFERASE"/>
    <property type="match status" value="1"/>
</dbReference>
<protein>
    <recommendedName>
        <fullName evidence="1">protein adenylyltransferase</fullName>
        <ecNumber evidence="1">2.7.7.108</ecNumber>
    </recommendedName>
</protein>
<dbReference type="RefSeq" id="WP_048073261.1">
    <property type="nucleotide sequence ID" value="NZ_CP006933.1"/>
</dbReference>
<reference evidence="5" key="1">
    <citation type="submission" date="2013-12" db="EMBL/GenBank/DDBJ databases">
        <title>The complete genome sequence of Methanobacterium sp. BRM9.</title>
        <authorList>
            <consortium name="Pastoral Greenhouse Gas Research Consortium"/>
            <person name="Kelly W.J."/>
            <person name="Leahy S.C."/>
            <person name="Perry R."/>
            <person name="Li D."/>
            <person name="Altermann E."/>
            <person name="Lambie S.C."/>
            <person name="Attwood G.T."/>
        </authorList>
    </citation>
    <scope>NUCLEOTIDE SEQUENCE [LARGE SCALE GENOMIC DNA]</scope>
    <source>
        <strain evidence="5">BRM9</strain>
    </source>
</reference>
<dbReference type="InterPro" id="IPR043519">
    <property type="entry name" value="NT_sf"/>
</dbReference>
<dbReference type="AlphaFoldDB" id="A0A089ZDB5"/>
<reference evidence="8" key="3">
    <citation type="submission" date="2020-10" db="EMBL/GenBank/DDBJ databases">
        <title>Dehalococcoides mccartyi of a TCE/Cr reducing biochatode.</title>
        <authorList>
            <person name="Matturro B."/>
        </authorList>
    </citation>
    <scope>NUCLEOTIDE SEQUENCE</scope>
    <source>
        <strain evidence="8">Bin2</strain>
    </source>
</reference>
<evidence type="ECO:0000313" key="6">
    <source>
        <dbReference type="EMBL" id="CEA14182.1"/>
    </source>
</evidence>
<accession>A0A089ZDB5</accession>
<dbReference type="EMBL" id="CP006933">
    <property type="protein sequence ID" value="AIS31992.1"/>
    <property type="molecule type" value="Genomic_DNA"/>
</dbReference>
<evidence type="ECO:0000313" key="9">
    <source>
        <dbReference type="Proteomes" id="UP000029661"/>
    </source>
</evidence>
<dbReference type="GeneID" id="26739390"/>
<dbReference type="InterPro" id="IPR052548">
    <property type="entry name" value="Type_VII_TA_antitoxin"/>
</dbReference>
<dbReference type="EMBL" id="JADIIL010000038">
    <property type="protein sequence ID" value="MBF4475916.1"/>
    <property type="molecule type" value="Genomic_DNA"/>
</dbReference>
<dbReference type="EC" id="2.7.7.108" evidence="1"/>